<comment type="caution">
    <text evidence="1">Lacks conserved residue(s) required for the propagation of feature annotation.</text>
</comment>
<feature type="domain" description="EGF-like" evidence="3">
    <location>
        <begin position="690"/>
        <end position="723"/>
    </location>
</feature>
<dbReference type="Pfam" id="PF24143">
    <property type="entry name" value="Beta-sand_ComC_2nd"/>
    <property type="match status" value="1"/>
</dbReference>
<protein>
    <recommendedName>
        <fullName evidence="3">EGF-like domain-containing protein</fullName>
    </recommendedName>
</protein>
<keyword evidence="2" id="KW-0812">Transmembrane</keyword>
<dbReference type="Proteomes" id="UP001344447">
    <property type="component" value="Unassembled WGS sequence"/>
</dbReference>
<evidence type="ECO:0000313" key="5">
    <source>
        <dbReference type="Proteomes" id="UP001344447"/>
    </source>
</evidence>
<reference evidence="4 5" key="1">
    <citation type="submission" date="2023-11" db="EMBL/GenBank/DDBJ databases">
        <title>Dfirmibasis_genome.</title>
        <authorList>
            <person name="Edelbroek B."/>
            <person name="Kjellin J."/>
            <person name="Jerlstrom-Hultqvist J."/>
            <person name="Soderbom F."/>
        </authorList>
    </citation>
    <scope>NUCLEOTIDE SEQUENCE [LARGE SCALE GENOMIC DNA]</scope>
    <source>
        <strain evidence="4 5">TNS-C-14</strain>
    </source>
</reference>
<proteinExistence type="predicted"/>
<keyword evidence="2" id="KW-0472">Membrane</keyword>
<evidence type="ECO:0000256" key="2">
    <source>
        <dbReference type="SAM" id="Phobius"/>
    </source>
</evidence>
<dbReference type="EMBL" id="JAVFKY010000006">
    <property type="protein sequence ID" value="KAK5574629.1"/>
    <property type="molecule type" value="Genomic_DNA"/>
</dbReference>
<dbReference type="PROSITE" id="PS01186">
    <property type="entry name" value="EGF_2"/>
    <property type="match status" value="1"/>
</dbReference>
<sequence length="1655" mass="183495">MKSRFNLSVFNGIANSSLCTSSFTCNETTGSIIGTLTLTADEHQYPVNTILFPNDLLAFTNVESFNIQYFEIDSQFIYYKFPKLTSISLAYVKGLKEINQTLPSYSYLFIYSKDLDNTTFKMSYISVQTSYFTIGSGYVNLINDFPSLPRLVTLNLAIRNLPNMSNFQIMTTTFYLSDDFQINSFTLNYKTLKKIPNLFLNMNSTNDVYFPIEPIKDQAIFPNLFYSLNFNMKFYAPIDNKPLNLSNHNINSLRMDDAGKYFNIEKSNSIFGFPILLDTSSKIIFSNGNITQTKPISQFGNSYYIEVTKSNIGGDLDIYQPTDGKPFRIFDFSNNSITGTIDESWCNTLLFVRYNRMSGTIPSCFSCYFNYPISSGVYNLFYEGFLDNYFSNLDVNTPCTTFQPHIEFSSNSSLLIYGNDIGFFSDNYLINGSLGCRGYIAIEFGKKYECIIFGHSFFNVNYITFNFKYPNDRDYYFSLIKRSPIISSVIVTSNGDLLVNGSYFSSYLGHVPQSISIGNYLYDIKNSSDFFSINAEPLSTVVSSNLTVFDLLTLNTNSTITRVLINSSEINNRLCKNDCIDNDHGICNLYTGICVCNNDWIGDDCSISNIFISSVQPSTTNGGEASFVGFFLNDFSSVSITIGALDCRITFNSTNLIKCIAPPGNGIKTVILKQNNKFFKGNNIYKYIEIVLPCPNKCSNNGICNTTTGICNCNNGYSLYDCSAQINTDTGGSGTNTTIDPNTGSTNITNSQTQFQVYIKSLIEVDLNNNIIKSYSLLSDWTFNKTVNEIEPNKYILKQQLKNNNSSLNSNGCIVTSIIEEIKDKNGKEFTFAGTSFIVSSGSIKFTISIANYTYQNNLNTLKLELISSVVDNIDKINNDCNSKDTEIDTSNVNDLSTFNYIKISKNNKIFSGRFINKVISDGRPTFFTTNSRNNSNSIIVTLNLPHCVNECLIDPDFSVLISNDFKSECNDDDSSRKWLIPVAVVVPVVGVAIIITIFFAIYKKKYCKGGEEQIDNFKELYNNQRFTVEYDDFTDWILSYLKSTNQYELKKGEKLPFQLKKQYTMDVKINNGGDIFLFRIWRNIVLKNIILQQLFYLNKNFEIRINKKEQLLNSKYRDYIKELYYFSNENIYLGDIPSSVESLTFGDYFNQVLSEGSIPSSVKSLTFGYCFNQVLSEGLIPSSVKSLTFGHSFNQVLSAGSIPSSVKSLTFGYCFNQELSAESIPSSVKSLTFGNDFNQVLSARSIPSSVKSLTFGDGFNQVLSEGSIPSSVKSLTFGNNFNRILSAGSIPSSVKSLTFGRCFNQALSEGLIPSSVKSLTFGHSFNQVLSAGSIPSNVESLTFGYCFDRVLSEGSIPSSAKSLTFGYDFNQVLSAGSIPSSVESLTFGTSFNKVLSAGSIPSSVKSLTFGYYFNQVLSEGLIPSSVKSLTFGNRFDQVLSEGSIPSSVKSLTFGNRFDQVLSAGSIPSSVKSLTFGDCFNQELSEGSIPSSVESLTFGHCFNQELSAGSIPSSVKSLTLGDFFIQELSEGSIPSNVKSLTFGCNFSQVLSSGSIPSSVTSLAFGNCFNQVLSEGLIPSSVKSLTFGYCFNQVLSAGSIPSNVKSLIFGDCFNQVLSEGSIPSSVKSLSFGSDYNQVLSAGSIPTSVKSVNIKWE</sequence>
<name>A0AAN7TJZ0_9MYCE</name>
<evidence type="ECO:0000259" key="3">
    <source>
        <dbReference type="PROSITE" id="PS50026"/>
    </source>
</evidence>
<keyword evidence="1" id="KW-1015">Disulfide bond</keyword>
<dbReference type="InterPro" id="IPR057014">
    <property type="entry name" value="B-sand_ComC_1st"/>
</dbReference>
<dbReference type="PANTHER" id="PTHR24032:SF18">
    <property type="entry name" value="EGF-LIKE DOMAIN-CONTAINING PROTEIN"/>
    <property type="match status" value="1"/>
</dbReference>
<feature type="disulfide bond" evidence="1">
    <location>
        <begin position="713"/>
        <end position="722"/>
    </location>
</feature>
<keyword evidence="5" id="KW-1185">Reference proteome</keyword>
<dbReference type="Pfam" id="PF22933">
    <property type="entry name" value="ComC_SSD"/>
    <property type="match status" value="1"/>
</dbReference>
<dbReference type="InterPro" id="IPR000742">
    <property type="entry name" value="EGF"/>
</dbReference>
<keyword evidence="2" id="KW-1133">Transmembrane helix</keyword>
<dbReference type="InterPro" id="IPR008615">
    <property type="entry name" value="FNIP"/>
</dbReference>
<dbReference type="Pfam" id="PF05725">
    <property type="entry name" value="FNIP"/>
    <property type="match status" value="12"/>
</dbReference>
<evidence type="ECO:0000313" key="4">
    <source>
        <dbReference type="EMBL" id="KAK5574629.1"/>
    </source>
</evidence>
<dbReference type="SUPFAM" id="SSF52058">
    <property type="entry name" value="L domain-like"/>
    <property type="match status" value="2"/>
</dbReference>
<dbReference type="InterPro" id="IPR054484">
    <property type="entry name" value="ComC_SSD"/>
</dbReference>
<dbReference type="InterPro" id="IPR053331">
    <property type="entry name" value="EGF-like_comC"/>
</dbReference>
<accession>A0AAN7TJZ0</accession>
<dbReference type="PANTHER" id="PTHR24032">
    <property type="entry name" value="EGF-LIKE DOMAIN-CONTAINING PROTEIN-RELATED-RELATED"/>
    <property type="match status" value="1"/>
</dbReference>
<evidence type="ECO:0000256" key="1">
    <source>
        <dbReference type="PROSITE-ProRule" id="PRU00076"/>
    </source>
</evidence>
<keyword evidence="1" id="KW-0245">EGF-like domain</keyword>
<dbReference type="InterPro" id="IPR057015">
    <property type="entry name" value="B-sand_ComC_2nd"/>
</dbReference>
<comment type="caution">
    <text evidence="4">The sequence shown here is derived from an EMBL/GenBank/DDBJ whole genome shotgun (WGS) entry which is preliminary data.</text>
</comment>
<dbReference type="InterPro" id="IPR057013">
    <property type="entry name" value="LRR_ComC"/>
</dbReference>
<dbReference type="Pfam" id="PF24141">
    <property type="entry name" value="LRR_ComC"/>
    <property type="match status" value="1"/>
</dbReference>
<dbReference type="Pfam" id="PF24142">
    <property type="entry name" value="Beta-sand_ComC_1st"/>
    <property type="match status" value="1"/>
</dbReference>
<dbReference type="PROSITE" id="PS50026">
    <property type="entry name" value="EGF_3"/>
    <property type="match status" value="1"/>
</dbReference>
<dbReference type="PROSITE" id="PS00022">
    <property type="entry name" value="EGF_1"/>
    <property type="match status" value="1"/>
</dbReference>
<dbReference type="SMART" id="SM00181">
    <property type="entry name" value="EGF"/>
    <property type="match status" value="2"/>
</dbReference>
<feature type="transmembrane region" description="Helical" evidence="2">
    <location>
        <begin position="979"/>
        <end position="1003"/>
    </location>
</feature>
<feature type="disulfide bond" evidence="1">
    <location>
        <begin position="694"/>
        <end position="704"/>
    </location>
</feature>
<organism evidence="4 5">
    <name type="scientific">Dictyostelium firmibasis</name>
    <dbReference type="NCBI Taxonomy" id="79012"/>
    <lineage>
        <taxon>Eukaryota</taxon>
        <taxon>Amoebozoa</taxon>
        <taxon>Evosea</taxon>
        <taxon>Eumycetozoa</taxon>
        <taxon>Dictyostelia</taxon>
        <taxon>Dictyosteliales</taxon>
        <taxon>Dictyosteliaceae</taxon>
        <taxon>Dictyostelium</taxon>
    </lineage>
</organism>
<gene>
    <name evidence="4" type="ORF">RB653_009882</name>
</gene>